<accession>A0A3A6PF00</accession>
<dbReference type="Gene3D" id="1.10.150.240">
    <property type="entry name" value="Putative phosphatase, domain 2"/>
    <property type="match status" value="1"/>
</dbReference>
<dbReference type="Pfam" id="PF13419">
    <property type="entry name" value="HAD_2"/>
    <property type="match status" value="1"/>
</dbReference>
<dbReference type="InterPro" id="IPR023198">
    <property type="entry name" value="PGP-like_dom2"/>
</dbReference>
<dbReference type="SUPFAM" id="SSF56784">
    <property type="entry name" value="HAD-like"/>
    <property type="match status" value="1"/>
</dbReference>
<name>A0A3A6PF00_9BACL</name>
<dbReference type="EMBL" id="QXQB01000004">
    <property type="protein sequence ID" value="RJX38236.1"/>
    <property type="molecule type" value="Genomic_DNA"/>
</dbReference>
<dbReference type="Proteomes" id="UP000267798">
    <property type="component" value="Unassembled WGS sequence"/>
</dbReference>
<reference evidence="1 2" key="1">
    <citation type="submission" date="2018-09" db="EMBL/GenBank/DDBJ databases">
        <title>Paenibacillus aracenensis nov. sp. isolated from a cave in southern Spain.</title>
        <authorList>
            <person name="Jurado V."/>
            <person name="Gutierrez-Patricio S."/>
            <person name="Gonzalez-Pimentel J.L."/>
            <person name="Miller A.Z."/>
            <person name="Laiz L."/>
            <person name="Saiz-Jimenez C."/>
        </authorList>
    </citation>
    <scope>NUCLEOTIDE SEQUENCE [LARGE SCALE GENOMIC DNA]</scope>
    <source>
        <strain evidence="1 2">JCM 19203</strain>
    </source>
</reference>
<gene>
    <name evidence="1" type="ORF">D3P09_19430</name>
</gene>
<dbReference type="GO" id="GO:0006281">
    <property type="term" value="P:DNA repair"/>
    <property type="evidence" value="ECO:0007669"/>
    <property type="project" value="TreeGrafter"/>
</dbReference>
<dbReference type="InterPro" id="IPR041492">
    <property type="entry name" value="HAD_2"/>
</dbReference>
<dbReference type="RefSeq" id="WP_120113053.1">
    <property type="nucleotide sequence ID" value="NZ_QXQB01000004.1"/>
</dbReference>
<dbReference type="GO" id="GO:0005829">
    <property type="term" value="C:cytosol"/>
    <property type="evidence" value="ECO:0007669"/>
    <property type="project" value="TreeGrafter"/>
</dbReference>
<dbReference type="SFLD" id="SFLDG01129">
    <property type="entry name" value="C1.5:_HAD__Beta-PGM__Phosphata"/>
    <property type="match status" value="1"/>
</dbReference>
<protein>
    <submittedName>
        <fullName evidence="1">HAD family hydrolase</fullName>
    </submittedName>
</protein>
<dbReference type="Gene3D" id="3.40.50.1000">
    <property type="entry name" value="HAD superfamily/HAD-like"/>
    <property type="match status" value="1"/>
</dbReference>
<dbReference type="AlphaFoldDB" id="A0A3A6PF00"/>
<dbReference type="PANTHER" id="PTHR43434:SF1">
    <property type="entry name" value="PHOSPHOGLYCOLATE PHOSPHATASE"/>
    <property type="match status" value="1"/>
</dbReference>
<dbReference type="OrthoDB" id="9792518at2"/>
<dbReference type="SFLD" id="SFLDG01135">
    <property type="entry name" value="C1.5.6:_HAD__Beta-PGM__Phospha"/>
    <property type="match status" value="1"/>
</dbReference>
<evidence type="ECO:0000313" key="2">
    <source>
        <dbReference type="Proteomes" id="UP000267798"/>
    </source>
</evidence>
<keyword evidence="1" id="KW-0378">Hydrolase</keyword>
<sequence>MRAVSCILFDLDGTLQDSENLATEANRAGFRSVLEREATEEELNQLKGKPVAKVIGILYPEHGARIFEHAIRYYDANCTAISLYAGVRNMLERLAESGYPLGIVSSKRKAYVLRELEANGLLSFFDCIVGQEDTEEHKPKPAPLLLAAEQMGVPAAECMYIGDQLGDMLAASAAGMASAAALWGEGELELLEQGQPQHVFATPEEVVSHLISANSPHESAG</sequence>
<keyword evidence="2" id="KW-1185">Reference proteome</keyword>
<dbReference type="NCBIfam" id="TIGR01509">
    <property type="entry name" value="HAD-SF-IA-v3"/>
    <property type="match status" value="1"/>
</dbReference>
<dbReference type="InterPro" id="IPR006439">
    <property type="entry name" value="HAD-SF_hydro_IA"/>
</dbReference>
<dbReference type="InterPro" id="IPR023214">
    <property type="entry name" value="HAD_sf"/>
</dbReference>
<dbReference type="InterPro" id="IPR036412">
    <property type="entry name" value="HAD-like_sf"/>
</dbReference>
<dbReference type="InterPro" id="IPR050155">
    <property type="entry name" value="HAD-like_hydrolase_sf"/>
</dbReference>
<dbReference type="PANTHER" id="PTHR43434">
    <property type="entry name" value="PHOSPHOGLYCOLATE PHOSPHATASE"/>
    <property type="match status" value="1"/>
</dbReference>
<comment type="caution">
    <text evidence="1">The sequence shown here is derived from an EMBL/GenBank/DDBJ whole genome shotgun (WGS) entry which is preliminary data.</text>
</comment>
<dbReference type="NCBIfam" id="TIGR01549">
    <property type="entry name" value="HAD-SF-IA-v1"/>
    <property type="match status" value="1"/>
</dbReference>
<dbReference type="GO" id="GO:0008967">
    <property type="term" value="F:phosphoglycolate phosphatase activity"/>
    <property type="evidence" value="ECO:0007669"/>
    <property type="project" value="TreeGrafter"/>
</dbReference>
<organism evidence="1 2">
    <name type="scientific">Paenibacillus pinisoli</name>
    <dbReference type="NCBI Taxonomy" id="1276110"/>
    <lineage>
        <taxon>Bacteria</taxon>
        <taxon>Bacillati</taxon>
        <taxon>Bacillota</taxon>
        <taxon>Bacilli</taxon>
        <taxon>Bacillales</taxon>
        <taxon>Paenibacillaceae</taxon>
        <taxon>Paenibacillus</taxon>
    </lineage>
</organism>
<proteinExistence type="predicted"/>
<evidence type="ECO:0000313" key="1">
    <source>
        <dbReference type="EMBL" id="RJX38236.1"/>
    </source>
</evidence>
<dbReference type="SFLD" id="SFLDS00003">
    <property type="entry name" value="Haloacid_Dehalogenase"/>
    <property type="match status" value="1"/>
</dbReference>
<dbReference type="PRINTS" id="PR00413">
    <property type="entry name" value="HADHALOGNASE"/>
</dbReference>